<dbReference type="InterPro" id="IPR011990">
    <property type="entry name" value="TPR-like_helical_dom_sf"/>
</dbReference>
<feature type="compositionally biased region" description="Basic and acidic residues" evidence="2">
    <location>
        <begin position="845"/>
        <end position="855"/>
    </location>
</feature>
<keyword evidence="1" id="KW-0866">Nonsense-mediated mRNA decay</keyword>
<feature type="compositionally biased region" description="Polar residues" evidence="2">
    <location>
        <begin position="833"/>
        <end position="843"/>
    </location>
</feature>
<feature type="compositionally biased region" description="Basic and acidic residues" evidence="2">
    <location>
        <begin position="203"/>
        <end position="220"/>
    </location>
</feature>
<feature type="compositionally biased region" description="Polar residues" evidence="2">
    <location>
        <begin position="230"/>
        <end position="253"/>
    </location>
</feature>
<dbReference type="InterPro" id="IPR018834">
    <property type="entry name" value="DNA/RNA-bd_Est1-type"/>
</dbReference>
<evidence type="ECO:0000313" key="5">
    <source>
        <dbReference type="Proteomes" id="UP000016922"/>
    </source>
</evidence>
<feature type="region of interest" description="Disordered" evidence="2">
    <location>
        <begin position="77"/>
        <end position="296"/>
    </location>
</feature>
<evidence type="ECO:0000313" key="4">
    <source>
        <dbReference type="EMBL" id="EPE29416.1"/>
    </source>
</evidence>
<dbReference type="PANTHER" id="PTHR15696:SF0">
    <property type="entry name" value="TELOMERASE-BINDING PROTEIN EST1A"/>
    <property type="match status" value="1"/>
</dbReference>
<feature type="domain" description="DNA/RNA-binding" evidence="3">
    <location>
        <begin position="480"/>
        <end position="750"/>
    </location>
</feature>
<evidence type="ECO:0000259" key="3">
    <source>
        <dbReference type="Pfam" id="PF10373"/>
    </source>
</evidence>
<dbReference type="SUPFAM" id="SSF48452">
    <property type="entry name" value="TPR-like"/>
    <property type="match status" value="1"/>
</dbReference>
<keyword evidence="5" id="KW-1185">Reference proteome</keyword>
<dbReference type="STRING" id="1116229.S3DBS0"/>
<organism evidence="4 5">
    <name type="scientific">Glarea lozoyensis (strain ATCC 20868 / MF5171)</name>
    <dbReference type="NCBI Taxonomy" id="1116229"/>
    <lineage>
        <taxon>Eukaryota</taxon>
        <taxon>Fungi</taxon>
        <taxon>Dikarya</taxon>
        <taxon>Ascomycota</taxon>
        <taxon>Pezizomycotina</taxon>
        <taxon>Leotiomycetes</taxon>
        <taxon>Helotiales</taxon>
        <taxon>Helotiaceae</taxon>
        <taxon>Glarea</taxon>
    </lineage>
</organism>
<dbReference type="GeneID" id="19459634"/>
<dbReference type="FunFam" id="1.25.40.10:FF:000202">
    <property type="entry name" value="Unplaced genomic scaffold supercont1.7, whole genome shotgun sequence"/>
    <property type="match status" value="1"/>
</dbReference>
<dbReference type="HOGENOM" id="CLU_010014_2_0_1"/>
<evidence type="ECO:0000256" key="2">
    <source>
        <dbReference type="SAM" id="MobiDB-lite"/>
    </source>
</evidence>
<dbReference type="Proteomes" id="UP000016922">
    <property type="component" value="Unassembled WGS sequence"/>
</dbReference>
<sequence>MSSKQPKTTPMALDQRWTQHQRLINKSSQSWACTHCAEHPIFTNTDVLWEHCLQRHSDKIPQDESERRRYRSRFEAEALSKRNAESPSKRKDEWQQRNPVLNELQDSAEPPPSKRPLSGDAVAGNSRSLSLLKELKIRTPGGSEQDGMQDLSEDSQTPEQPRKRPAVGEGISAGSASPFRDSSLSPPPESTRDRPTSAPGSESKQKNMFETQRPHVEKKQLWTPQDAPLSRSSFDPSNIASIQAQRSRAQVLQPNKHRKSFPATQTASKTPTLAQTASSPPKTVGRSSQGLQGSMREDSLDIMLQPETRPISQEQLVAEVKGIYAGLVMVEAKCIEVDNKQAALAQADAGNPPKLNNEQWQALIALHRTLLHEHHDFFLASQHPSASPALRRLASKYAMPARMWRHGIHSFLELLRHRLPASLDHMLAFIYLAYSMMALLYETVSAFKDTWVECLGDLGRYRMAIEDDDIRDREVWTGVARHWYSIASDNSPTTGRLYHHLAILARPNALQQLFFYAKSLCVAIPFTSARESILTLFEPVLNADNGQGQYRLPPLDTAFVKAHGLLFTNRDLEKFDPAVREFLGLLDTQIGRVTRKFMEQGYHISVANSVAMVGFAAKDNVLMKAISSDHDTEDISMANTSDAVSQSMMTFKNAQRLSNATTEIVLERVGDPNVLPFIHVTLVFMFFMARHPAAMNLLEAEFPWRSLAIMLNTILGSFPKPDRIADDSFPVLEKDDPRPFPEDFAVRGLLWTEGYFPADFFTKKKIDEEEKYHERASMTSQRKERILWLACRIASLGTWLIYDGKRFSVPSSGEEDDLVPSRVSTFTSVATSGTFDRTGTWESQDGEKSDVEKDMSSPTTEHATELTAHD</sequence>
<dbReference type="Pfam" id="PF10373">
    <property type="entry name" value="EST1_DNA_bind"/>
    <property type="match status" value="1"/>
</dbReference>
<dbReference type="KEGG" id="glz:GLAREA_00576"/>
<proteinExistence type="predicted"/>
<protein>
    <recommendedName>
        <fullName evidence="1">Nonsense-mediated mRNA decay factor</fullName>
    </recommendedName>
</protein>
<keyword evidence="1" id="KW-0539">Nucleus</keyword>
<accession>S3DBS0</accession>
<gene>
    <name evidence="4" type="ORF">GLAREA_00576</name>
</gene>
<feature type="compositionally biased region" description="Basic and acidic residues" evidence="2">
    <location>
        <begin position="77"/>
        <end position="95"/>
    </location>
</feature>
<dbReference type="OMA" id="YPITHMA"/>
<dbReference type="GO" id="GO:0070034">
    <property type="term" value="F:telomerase RNA binding"/>
    <property type="evidence" value="ECO:0007669"/>
    <property type="project" value="TreeGrafter"/>
</dbReference>
<dbReference type="GO" id="GO:0042162">
    <property type="term" value="F:telomeric DNA binding"/>
    <property type="evidence" value="ECO:0007669"/>
    <property type="project" value="TreeGrafter"/>
</dbReference>
<comment type="function">
    <text evidence="1">Plays a role in nonsense-mediated mRNA decay.</text>
</comment>
<dbReference type="eggNOG" id="ENOG502QRU3">
    <property type="taxonomic scope" value="Eukaryota"/>
</dbReference>
<dbReference type="GO" id="GO:0005697">
    <property type="term" value="C:telomerase holoenzyme complex"/>
    <property type="evidence" value="ECO:0007669"/>
    <property type="project" value="TreeGrafter"/>
</dbReference>
<dbReference type="Gene3D" id="1.25.40.10">
    <property type="entry name" value="Tetratricopeptide repeat domain"/>
    <property type="match status" value="1"/>
</dbReference>
<evidence type="ECO:0000256" key="1">
    <source>
        <dbReference type="RuleBase" id="RU369098"/>
    </source>
</evidence>
<dbReference type="PANTHER" id="PTHR15696">
    <property type="entry name" value="SMG-7 SUPPRESSOR WITH MORPHOLOGICAL EFFECT ON GENITALIA PROTEIN 7"/>
    <property type="match status" value="1"/>
</dbReference>
<name>S3DBS0_GLAL2</name>
<feature type="compositionally biased region" description="Polar residues" evidence="2">
    <location>
        <begin position="262"/>
        <end position="292"/>
    </location>
</feature>
<dbReference type="AlphaFoldDB" id="S3DBS0"/>
<reference evidence="4 5" key="1">
    <citation type="journal article" date="2013" name="BMC Genomics">
        <title>Genomics-driven discovery of the pneumocandin biosynthetic gene cluster in the fungus Glarea lozoyensis.</title>
        <authorList>
            <person name="Chen L."/>
            <person name="Yue Q."/>
            <person name="Zhang X."/>
            <person name="Xiang M."/>
            <person name="Wang C."/>
            <person name="Li S."/>
            <person name="Che Y."/>
            <person name="Ortiz-Lopez F.J."/>
            <person name="Bills G.F."/>
            <person name="Liu X."/>
            <person name="An Z."/>
        </authorList>
    </citation>
    <scope>NUCLEOTIDE SEQUENCE [LARGE SCALE GENOMIC DNA]</scope>
    <source>
        <strain evidence="5">ATCC 20868 / MF5171</strain>
    </source>
</reference>
<dbReference type="EMBL" id="KE145367">
    <property type="protein sequence ID" value="EPE29416.1"/>
    <property type="molecule type" value="Genomic_DNA"/>
</dbReference>
<feature type="region of interest" description="Disordered" evidence="2">
    <location>
        <begin position="833"/>
        <end position="870"/>
    </location>
</feature>
<dbReference type="InterPro" id="IPR045153">
    <property type="entry name" value="Est1/Ebs1-like"/>
</dbReference>
<dbReference type="RefSeq" id="XP_008083525.1">
    <property type="nucleotide sequence ID" value="XM_008085334.1"/>
</dbReference>
<dbReference type="OrthoDB" id="2017974at2759"/>
<dbReference type="GO" id="GO:0000184">
    <property type="term" value="P:nuclear-transcribed mRNA catabolic process, nonsense-mediated decay"/>
    <property type="evidence" value="ECO:0007669"/>
    <property type="project" value="UniProtKB-KW"/>
</dbReference>
<comment type="subcellular location">
    <subcellularLocation>
        <location evidence="1">Nucleus</location>
    </subcellularLocation>
</comment>